<keyword evidence="8" id="KW-0749">Sporulation</keyword>
<keyword evidence="7" id="KW-0067">ATP-binding</keyword>
<evidence type="ECO:0000256" key="9">
    <source>
        <dbReference type="ARBA" id="ARBA00023012"/>
    </source>
</evidence>
<dbReference type="InterPro" id="IPR036097">
    <property type="entry name" value="HisK_dim/P_sf"/>
</dbReference>
<evidence type="ECO:0000256" key="4">
    <source>
        <dbReference type="ARBA" id="ARBA00022679"/>
    </source>
</evidence>
<dbReference type="PROSITE" id="PS50112">
    <property type="entry name" value="PAS"/>
    <property type="match status" value="2"/>
</dbReference>
<organism evidence="13 14">
    <name type="scientific">Cytobacillus dafuensis</name>
    <name type="common">Bacillus dafuensis</name>
    <dbReference type="NCBI Taxonomy" id="1742359"/>
    <lineage>
        <taxon>Bacteria</taxon>
        <taxon>Bacillati</taxon>
        <taxon>Bacillota</taxon>
        <taxon>Bacilli</taxon>
        <taxon>Bacillales</taxon>
        <taxon>Bacillaceae</taxon>
        <taxon>Cytobacillus</taxon>
    </lineage>
</organism>
<dbReference type="Pfam" id="PF02518">
    <property type="entry name" value="HATPase_c"/>
    <property type="match status" value="1"/>
</dbReference>
<evidence type="ECO:0000256" key="8">
    <source>
        <dbReference type="ARBA" id="ARBA00022969"/>
    </source>
</evidence>
<dbReference type="InterPro" id="IPR003594">
    <property type="entry name" value="HATPase_dom"/>
</dbReference>
<dbReference type="OrthoDB" id="9815750at2"/>
<dbReference type="SMART" id="SM00091">
    <property type="entry name" value="PAS"/>
    <property type="match status" value="3"/>
</dbReference>
<dbReference type="InterPro" id="IPR000700">
    <property type="entry name" value="PAS-assoc_C"/>
</dbReference>
<keyword evidence="14" id="KW-1185">Reference proteome</keyword>
<dbReference type="InterPro" id="IPR013656">
    <property type="entry name" value="PAS_4"/>
</dbReference>
<feature type="domain" description="PAS" evidence="11">
    <location>
        <begin position="517"/>
        <end position="574"/>
    </location>
</feature>
<evidence type="ECO:0000256" key="5">
    <source>
        <dbReference type="ARBA" id="ARBA00022741"/>
    </source>
</evidence>
<evidence type="ECO:0000256" key="1">
    <source>
        <dbReference type="ARBA" id="ARBA00000085"/>
    </source>
</evidence>
<dbReference type="SMART" id="SM00388">
    <property type="entry name" value="HisKA"/>
    <property type="match status" value="1"/>
</dbReference>
<name>A0A5B8Z1M2_CYTDA</name>
<dbReference type="SMART" id="SM00387">
    <property type="entry name" value="HATPase_c"/>
    <property type="match status" value="1"/>
</dbReference>
<dbReference type="GO" id="GO:0030435">
    <property type="term" value="P:sporulation resulting in formation of a cellular spore"/>
    <property type="evidence" value="ECO:0007669"/>
    <property type="project" value="UniProtKB-KW"/>
</dbReference>
<gene>
    <name evidence="13" type="ORF">FSZ17_05260</name>
</gene>
<keyword evidence="5" id="KW-0547">Nucleotide-binding</keyword>
<dbReference type="InterPro" id="IPR004358">
    <property type="entry name" value="Sig_transdc_His_kin-like_C"/>
</dbReference>
<dbReference type="InterPro" id="IPR035965">
    <property type="entry name" value="PAS-like_dom_sf"/>
</dbReference>
<dbReference type="EMBL" id="CP042593">
    <property type="protein sequence ID" value="QED46731.1"/>
    <property type="molecule type" value="Genomic_DNA"/>
</dbReference>
<dbReference type="Pfam" id="PF08448">
    <property type="entry name" value="PAS_4"/>
    <property type="match status" value="1"/>
</dbReference>
<dbReference type="CDD" id="cd00130">
    <property type="entry name" value="PAS"/>
    <property type="match status" value="2"/>
</dbReference>
<evidence type="ECO:0000313" key="14">
    <source>
        <dbReference type="Proteomes" id="UP000321555"/>
    </source>
</evidence>
<reference evidence="14" key="1">
    <citation type="submission" date="2019-08" db="EMBL/GenBank/DDBJ databases">
        <authorList>
            <person name="Zheng X."/>
        </authorList>
    </citation>
    <scope>NUCLEOTIDE SEQUENCE [LARGE SCALE GENOMIC DNA]</scope>
    <source>
        <strain evidence="14">FJAT-25496</strain>
    </source>
</reference>
<evidence type="ECO:0000256" key="2">
    <source>
        <dbReference type="ARBA" id="ARBA00012438"/>
    </source>
</evidence>
<evidence type="ECO:0000256" key="6">
    <source>
        <dbReference type="ARBA" id="ARBA00022777"/>
    </source>
</evidence>
<dbReference type="SMART" id="SM00086">
    <property type="entry name" value="PAC"/>
    <property type="match status" value="3"/>
</dbReference>
<keyword evidence="4" id="KW-0808">Transferase</keyword>
<dbReference type="AlphaFoldDB" id="A0A5B8Z1M2"/>
<comment type="catalytic activity">
    <reaction evidence="1">
        <text>ATP + protein L-histidine = ADP + protein N-phospho-L-histidine.</text>
        <dbReference type="EC" id="2.7.13.3"/>
    </reaction>
</comment>
<protein>
    <recommendedName>
        <fullName evidence="2">histidine kinase</fullName>
        <ecNumber evidence="2">2.7.13.3</ecNumber>
    </recommendedName>
</protein>
<accession>A0A5B8Z1M2</accession>
<feature type="domain" description="PAS" evidence="11">
    <location>
        <begin position="393"/>
        <end position="435"/>
    </location>
</feature>
<keyword evidence="6" id="KW-0418">Kinase</keyword>
<dbReference type="SUPFAM" id="SSF55785">
    <property type="entry name" value="PYP-like sensor domain (PAS domain)"/>
    <property type="match status" value="3"/>
</dbReference>
<dbReference type="InterPro" id="IPR001610">
    <property type="entry name" value="PAC"/>
</dbReference>
<dbReference type="SUPFAM" id="SSF55874">
    <property type="entry name" value="ATPase domain of HSP90 chaperone/DNA topoisomerase II/histidine kinase"/>
    <property type="match status" value="1"/>
</dbReference>
<feature type="domain" description="PAC" evidence="12">
    <location>
        <begin position="720"/>
        <end position="772"/>
    </location>
</feature>
<dbReference type="PANTHER" id="PTHR43065">
    <property type="entry name" value="SENSOR HISTIDINE KINASE"/>
    <property type="match status" value="1"/>
</dbReference>
<dbReference type="Pfam" id="PF13426">
    <property type="entry name" value="PAS_9"/>
    <property type="match status" value="2"/>
</dbReference>
<dbReference type="Proteomes" id="UP000321555">
    <property type="component" value="Chromosome"/>
</dbReference>
<dbReference type="PROSITE" id="PS50109">
    <property type="entry name" value="HIS_KIN"/>
    <property type="match status" value="1"/>
</dbReference>
<dbReference type="Gene3D" id="3.30.450.20">
    <property type="entry name" value="PAS domain"/>
    <property type="match status" value="3"/>
</dbReference>
<proteinExistence type="predicted"/>
<evidence type="ECO:0000256" key="7">
    <source>
        <dbReference type="ARBA" id="ARBA00022840"/>
    </source>
</evidence>
<evidence type="ECO:0000313" key="13">
    <source>
        <dbReference type="EMBL" id="QED46731.1"/>
    </source>
</evidence>
<dbReference type="KEGG" id="bda:FSZ17_05260"/>
<dbReference type="STRING" id="1742359.GCA_001439625_00877"/>
<evidence type="ECO:0000256" key="3">
    <source>
        <dbReference type="ARBA" id="ARBA00022553"/>
    </source>
</evidence>
<dbReference type="GO" id="GO:0005524">
    <property type="term" value="F:ATP binding"/>
    <property type="evidence" value="ECO:0007669"/>
    <property type="project" value="UniProtKB-KW"/>
</dbReference>
<dbReference type="InterPro" id="IPR003661">
    <property type="entry name" value="HisK_dim/P_dom"/>
</dbReference>
<keyword evidence="3" id="KW-0597">Phosphoprotein</keyword>
<dbReference type="EC" id="2.7.13.3" evidence="2"/>
<dbReference type="CDD" id="cd00075">
    <property type="entry name" value="HATPase"/>
    <property type="match status" value="1"/>
</dbReference>
<dbReference type="InterPro" id="IPR029016">
    <property type="entry name" value="GAF-like_dom_sf"/>
</dbReference>
<evidence type="ECO:0000259" key="11">
    <source>
        <dbReference type="PROSITE" id="PS50112"/>
    </source>
</evidence>
<dbReference type="InterPro" id="IPR005467">
    <property type="entry name" value="His_kinase_dom"/>
</dbReference>
<dbReference type="InterPro" id="IPR000014">
    <property type="entry name" value="PAS"/>
</dbReference>
<dbReference type="Pfam" id="PF00512">
    <property type="entry name" value="HisKA"/>
    <property type="match status" value="1"/>
</dbReference>
<dbReference type="NCBIfam" id="TIGR00229">
    <property type="entry name" value="sensory_box"/>
    <property type="match status" value="3"/>
</dbReference>
<dbReference type="Gene3D" id="1.10.287.130">
    <property type="match status" value="1"/>
</dbReference>
<dbReference type="SUPFAM" id="SSF47384">
    <property type="entry name" value="Homodimeric domain of signal transducing histidine kinase"/>
    <property type="match status" value="1"/>
</dbReference>
<sequence length="991" mass="112876">MIFMIIQLNKNQQLLGGIQMKTNNQIALDTFASPITRKKKLKHEWEQFITGNSPSSIISPLMYESWMRCKDNGVNPYENRASINLNEEQIRDFLSSDSLFRILKPILSRLKDHFLDSRHLITYCNSSGDITYLDGDLALRLKAEDINFVIGSSWAENTSGTNAIGTALATGSPIQVFAGEHFCHELHQWTCSAAPILDPATREILGVIDMTGLWTENHPQLLSAVNSAAHDAAAILRNQLELERYKLIEYYQAQAITRRSNSYLIALDRGWNVIKASPILYEEGLINANHYLVTSPSLSLTLTSRVNWELEHQKGIWRFELHPYIYGGMSIGAIVYVFPPTIFNSYDSTFGIDNIFPHVKKETAPLLSRTNNLELSQDLALREQDPVNPVIRDTEFYQALFEHNPDGIYSCDLQENLLTANPAFERIVGYSVEELQRLPLSTLILPEYAENRLKHLKKTKTGIMQEYEVSFKHKNGYLIDAKVKSFPLFINNEIAGIYEIIKDNTENKQIEKDLQFTKQQLELFLKNTIDSIIIFDLQGKIMKVNKAFEEIFGWTEDEVLGRKLPIVPNFLLKEFTEILPIILKNKQVMSFETICKRKDENLIDISSFYSPIINDKGKVTAIVAILRNISERKQMEKALKESEKRLRTLINAMPDTVLFKDGEGRWLVANQYVRSCFQLENVSYQGKTNSELASYNEFYRDTLTFCDKTDEEAWEKRQIFRTEEVISHPNGKSTIFDVIKVPIFHSDGSRNGLVIIGRDITEKKLTEELLRKSEKLAVVGQLSAGIAHEIRNPLTSLKGFLSLLDSTTDKKNSWYLDVMVSEVNRIESITNQFMAVAKPQAITIQSHALQDLIEEVSMIVSPEALMNNVQIIVESEADIPMITCDVNQLKQVFINILKNAIESMPNGGEINVKTMKLENNQLLIRFSDQGIGIPNERIPYLGEPFYSLKEKGTGLGLMMCYKIIKEHQGQIMIDSEIDKGTTVEVILPVKN</sequence>
<dbReference type="PROSITE" id="PS50113">
    <property type="entry name" value="PAC"/>
    <property type="match status" value="2"/>
</dbReference>
<dbReference type="Gene3D" id="3.30.450.40">
    <property type="match status" value="1"/>
</dbReference>
<feature type="domain" description="Histidine kinase" evidence="10">
    <location>
        <begin position="785"/>
        <end position="991"/>
    </location>
</feature>
<dbReference type="InterPro" id="IPR036890">
    <property type="entry name" value="HATPase_C_sf"/>
</dbReference>
<dbReference type="GO" id="GO:0000155">
    <property type="term" value="F:phosphorelay sensor kinase activity"/>
    <property type="evidence" value="ECO:0007669"/>
    <property type="project" value="InterPro"/>
</dbReference>
<evidence type="ECO:0000259" key="10">
    <source>
        <dbReference type="PROSITE" id="PS50109"/>
    </source>
</evidence>
<dbReference type="FunFam" id="1.10.287.130:FF:000040">
    <property type="entry name" value="PAS domain-containing sensor histidine kinase"/>
    <property type="match status" value="1"/>
</dbReference>
<evidence type="ECO:0000259" key="12">
    <source>
        <dbReference type="PROSITE" id="PS50113"/>
    </source>
</evidence>
<keyword evidence="9" id="KW-0902">Two-component regulatory system</keyword>
<dbReference type="PRINTS" id="PR00344">
    <property type="entry name" value="BCTRLSENSOR"/>
</dbReference>
<dbReference type="Gene3D" id="3.30.565.10">
    <property type="entry name" value="Histidine kinase-like ATPase, C-terminal domain"/>
    <property type="match status" value="1"/>
</dbReference>
<dbReference type="PANTHER" id="PTHR43065:SF34">
    <property type="entry name" value="SPORULATION KINASE A"/>
    <property type="match status" value="1"/>
</dbReference>
<feature type="domain" description="PAC" evidence="12">
    <location>
        <begin position="589"/>
        <end position="641"/>
    </location>
</feature>
<dbReference type="CDD" id="cd00082">
    <property type="entry name" value="HisKA"/>
    <property type="match status" value="1"/>
</dbReference>